<reference evidence="1" key="1">
    <citation type="submission" date="2021-10" db="EMBL/GenBank/DDBJ databases">
        <authorList>
            <person name="Mesa V."/>
        </authorList>
    </citation>
    <scope>NUCLEOTIDE SEQUENCE</scope>
    <source>
        <strain evidence="1">CC3_PB</strain>
    </source>
</reference>
<evidence type="ECO:0000313" key="2">
    <source>
        <dbReference type="Proteomes" id="UP000789738"/>
    </source>
</evidence>
<organism evidence="1 2">
    <name type="scientific">Clostridium neonatale</name>
    <dbReference type="NCBI Taxonomy" id="137838"/>
    <lineage>
        <taxon>Bacteria</taxon>
        <taxon>Bacillati</taxon>
        <taxon>Bacillota</taxon>
        <taxon>Clostridia</taxon>
        <taxon>Eubacteriales</taxon>
        <taxon>Clostridiaceae</taxon>
        <taxon>Clostridium</taxon>
    </lineage>
</organism>
<dbReference type="Proteomes" id="UP000789738">
    <property type="component" value="Unassembled WGS sequence"/>
</dbReference>
<name>A0AA86JW06_9CLOT</name>
<gene>
    <name evidence="1" type="ORF">CNEO_42034</name>
</gene>
<evidence type="ECO:0000313" key="1">
    <source>
        <dbReference type="EMBL" id="CAG9705740.1"/>
    </source>
</evidence>
<comment type="caution">
    <text evidence="1">The sequence shown here is derived from an EMBL/GenBank/DDBJ whole genome shotgun (WGS) entry which is preliminary data.</text>
</comment>
<accession>A0AA86JW06</accession>
<sequence>MELKINKTEEYTFLEAWEKAIDENNLIITSKSSGVSYKIDMLEKENKLRYYNLTIGTWQICSYVEPKEIFCGWYVTRIERG</sequence>
<proteinExistence type="predicted"/>
<protein>
    <submittedName>
        <fullName evidence="1">Uncharacterized protein</fullName>
    </submittedName>
</protein>
<dbReference type="AlphaFoldDB" id="A0AA86JW06"/>
<dbReference type="RefSeq" id="WP_210888209.1">
    <property type="nucleotide sequence ID" value="NZ_CAKJVE010000004.1"/>
</dbReference>
<dbReference type="EMBL" id="CAKJVE010000004">
    <property type="protein sequence ID" value="CAG9705740.1"/>
    <property type="molecule type" value="Genomic_DNA"/>
</dbReference>